<dbReference type="STRING" id="398767.Glov_2400"/>
<dbReference type="AlphaFoldDB" id="B3E5C9"/>
<dbReference type="EMBL" id="CP001089">
    <property type="protein sequence ID" value="ACD96116.1"/>
    <property type="molecule type" value="Genomic_DNA"/>
</dbReference>
<organism evidence="2 3">
    <name type="scientific">Trichlorobacter lovleyi (strain ATCC BAA-1151 / DSM 17278 / SZ)</name>
    <name type="common">Geobacter lovleyi</name>
    <dbReference type="NCBI Taxonomy" id="398767"/>
    <lineage>
        <taxon>Bacteria</taxon>
        <taxon>Pseudomonadati</taxon>
        <taxon>Thermodesulfobacteriota</taxon>
        <taxon>Desulfuromonadia</taxon>
        <taxon>Geobacterales</taxon>
        <taxon>Geobacteraceae</taxon>
        <taxon>Trichlorobacter</taxon>
    </lineage>
</organism>
<comment type="similarity">
    <text evidence="1">Belongs to the FldB/FldC dehydratase alpha/beta subunit family.</text>
</comment>
<dbReference type="InterPro" id="IPR010327">
    <property type="entry name" value="FldB/FldC_alpha/beta"/>
</dbReference>
<dbReference type="Gene3D" id="3.40.50.11900">
    <property type="match status" value="1"/>
</dbReference>
<dbReference type="eggNOG" id="COG1775">
    <property type="taxonomic scope" value="Bacteria"/>
</dbReference>
<dbReference type="OrthoDB" id="9810278at2"/>
<sequence>MTFPAVRAKIEATSLLEDWSERLDLLAQQQRTAAYAFVMGSCAELLAAFEIPLFLPEINCLQSAVNGTAQGLLQHAEEQGYPSDICNYLKADVGLHLQGRRLPHKRLPAPCLAIASTACNTYIKWAEIWQRLYDMPLFVFDIPGSRNPARPSWPGDPGFAADLAYVMEQVRSLISLCERISGRRLDPDRLSHALDCTNRMGDAFRQMLAMNRQEPACFDAVRQGGAYLGVFNAYRGSEAGVRYFRNALEELLQIRQRCLREPPAEAPFRLLFAGLPCYPLYSSFIRMFSTQGGLFVRSTYLQFASGGANLEYRFDTGRPVESFAEGLLLTTREAMDSMFLAGDRLFEAQAACKADGVVFHGVKSCRTVSTGLADARLALLSRSSVPTLLLESDMMDRRLISPAQMQNRIDAFFETLRLRRQAGAP</sequence>
<reference evidence="2 3" key="1">
    <citation type="submission" date="2008-05" db="EMBL/GenBank/DDBJ databases">
        <title>Complete sequence of chromosome of Geobacter lovleyi SZ.</title>
        <authorList>
            <consortium name="US DOE Joint Genome Institute"/>
            <person name="Lucas S."/>
            <person name="Copeland A."/>
            <person name="Lapidus A."/>
            <person name="Glavina del Rio T."/>
            <person name="Dalin E."/>
            <person name="Tice H."/>
            <person name="Bruce D."/>
            <person name="Goodwin L."/>
            <person name="Pitluck S."/>
            <person name="Chertkov O."/>
            <person name="Meincke L."/>
            <person name="Brettin T."/>
            <person name="Detter J.C."/>
            <person name="Han C."/>
            <person name="Tapia R."/>
            <person name="Kuske C.R."/>
            <person name="Schmutz J."/>
            <person name="Larimer F."/>
            <person name="Land M."/>
            <person name="Hauser L."/>
            <person name="Kyrpides N."/>
            <person name="Mikhailova N."/>
            <person name="Sung Y."/>
            <person name="Fletcher K.E."/>
            <person name="Ritalahti K.M."/>
            <person name="Loeffler F.E."/>
            <person name="Richardson P."/>
        </authorList>
    </citation>
    <scope>NUCLEOTIDE SEQUENCE [LARGE SCALE GENOMIC DNA]</scope>
    <source>
        <strain evidence="3">ATCC BAA-1151 / DSM 17278 / SZ</strain>
    </source>
</reference>
<dbReference type="Pfam" id="PF06050">
    <property type="entry name" value="HGD-D"/>
    <property type="match status" value="1"/>
</dbReference>
<proteinExistence type="inferred from homology"/>
<dbReference type="Gene3D" id="3.40.50.11890">
    <property type="match status" value="1"/>
</dbReference>
<dbReference type="RefSeq" id="WP_012470449.1">
    <property type="nucleotide sequence ID" value="NC_010814.1"/>
</dbReference>
<evidence type="ECO:0000313" key="2">
    <source>
        <dbReference type="EMBL" id="ACD96116.1"/>
    </source>
</evidence>
<dbReference type="PANTHER" id="PTHR30548">
    <property type="entry name" value="2-HYDROXYGLUTARYL-COA DEHYDRATASE, D-COMPONENT-RELATED"/>
    <property type="match status" value="1"/>
</dbReference>
<evidence type="ECO:0000256" key="1">
    <source>
        <dbReference type="ARBA" id="ARBA00005806"/>
    </source>
</evidence>
<name>B3E5C9_TRIL1</name>
<dbReference type="Proteomes" id="UP000002420">
    <property type="component" value="Chromosome"/>
</dbReference>
<dbReference type="KEGG" id="glo:Glov_2400"/>
<accession>B3E5C9</accession>
<dbReference type="HOGENOM" id="CLU_049730_0_0_7"/>
<keyword evidence="3" id="KW-1185">Reference proteome</keyword>
<evidence type="ECO:0000313" key="3">
    <source>
        <dbReference type="Proteomes" id="UP000002420"/>
    </source>
</evidence>
<gene>
    <name evidence="2" type="ordered locus">Glov_2400</name>
</gene>
<protein>
    <submittedName>
        <fullName evidence="2">2-hydroxyglutaryl-CoA dehydratase D-component</fullName>
    </submittedName>
</protein>
<dbReference type="PANTHER" id="PTHR30548:SF1">
    <property type="entry name" value="DEHYDRATASE SUBUNIT MJ0007-RELATED"/>
    <property type="match status" value="1"/>
</dbReference>